<dbReference type="SUPFAM" id="SSF47413">
    <property type="entry name" value="lambda repressor-like DNA-binding domains"/>
    <property type="match status" value="1"/>
</dbReference>
<dbReference type="InterPro" id="IPR010982">
    <property type="entry name" value="Lambda_DNA-bd_dom_sf"/>
</dbReference>
<dbReference type="CDD" id="cd00093">
    <property type="entry name" value="HTH_XRE"/>
    <property type="match status" value="1"/>
</dbReference>
<accession>A0A8S5US38</accession>
<reference evidence="2" key="1">
    <citation type="journal article" date="2021" name="Proc. Natl. Acad. Sci. U.S.A.">
        <title>A Catalog of Tens of Thousands of Viruses from Human Metagenomes Reveals Hidden Associations with Chronic Diseases.</title>
        <authorList>
            <person name="Tisza M.J."/>
            <person name="Buck C.B."/>
        </authorList>
    </citation>
    <scope>NUCLEOTIDE SEQUENCE</scope>
    <source>
        <strain evidence="2">CtGgs6</strain>
    </source>
</reference>
<organism evidence="2">
    <name type="scientific">Myoviridae sp. ctGgs6</name>
    <dbReference type="NCBI Taxonomy" id="2825072"/>
    <lineage>
        <taxon>Viruses</taxon>
        <taxon>Duplodnaviria</taxon>
        <taxon>Heunggongvirae</taxon>
        <taxon>Uroviricota</taxon>
        <taxon>Caudoviricetes</taxon>
    </lineage>
</organism>
<evidence type="ECO:0000259" key="1">
    <source>
        <dbReference type="PROSITE" id="PS50943"/>
    </source>
</evidence>
<sequence>MKLNPAALYQAMQSKGLTQKQLAKLTGLSQPGISQYLAGTCSPGASALDRLATALGIPVSALCEVPAKDQTVRHLSVQDAARCLGVSPTFVRRGLQTDRLDIGCAVRIKMRWRYFISPDKLRAMAGDKNFENYIREANKNG</sequence>
<dbReference type="InterPro" id="IPR001387">
    <property type="entry name" value="Cro/C1-type_HTH"/>
</dbReference>
<proteinExistence type="predicted"/>
<feature type="domain" description="HTH cro/C1-type" evidence="1">
    <location>
        <begin position="8"/>
        <end position="62"/>
    </location>
</feature>
<dbReference type="PROSITE" id="PS50943">
    <property type="entry name" value="HTH_CROC1"/>
    <property type="match status" value="1"/>
</dbReference>
<dbReference type="EMBL" id="BK016132">
    <property type="protein sequence ID" value="DAF97320.1"/>
    <property type="molecule type" value="Genomic_DNA"/>
</dbReference>
<protein>
    <submittedName>
        <fullName evidence="2">Helix-turn-helix XRE-family like protein</fullName>
    </submittedName>
</protein>
<dbReference type="GO" id="GO:0003677">
    <property type="term" value="F:DNA binding"/>
    <property type="evidence" value="ECO:0007669"/>
    <property type="project" value="InterPro"/>
</dbReference>
<dbReference type="Gene3D" id="1.10.260.40">
    <property type="entry name" value="lambda repressor-like DNA-binding domains"/>
    <property type="match status" value="1"/>
</dbReference>
<dbReference type="Pfam" id="PF01381">
    <property type="entry name" value="HTH_3"/>
    <property type="match status" value="1"/>
</dbReference>
<dbReference type="SMART" id="SM00530">
    <property type="entry name" value="HTH_XRE"/>
    <property type="match status" value="1"/>
</dbReference>
<evidence type="ECO:0000313" key="2">
    <source>
        <dbReference type="EMBL" id="DAF97320.1"/>
    </source>
</evidence>
<name>A0A8S5US38_9CAUD</name>